<keyword evidence="4" id="KW-0274">FAD</keyword>
<dbReference type="EMBL" id="QGGT01000001">
    <property type="protein sequence ID" value="PWK38006.1"/>
    <property type="molecule type" value="Genomic_DNA"/>
</dbReference>
<proteinExistence type="inferred from homology"/>
<feature type="domain" description="Acyl-CoA dehydrogenase/oxidase N-terminal" evidence="8">
    <location>
        <begin position="6"/>
        <end position="101"/>
    </location>
</feature>
<comment type="similarity">
    <text evidence="2">Belongs to the acyl-CoA dehydrogenase family.</text>
</comment>
<evidence type="ECO:0000313" key="10">
    <source>
        <dbReference type="Proteomes" id="UP000245754"/>
    </source>
</evidence>
<evidence type="ECO:0008006" key="11">
    <source>
        <dbReference type="Google" id="ProtNLM"/>
    </source>
</evidence>
<dbReference type="PANTHER" id="PTHR43884:SF20">
    <property type="entry name" value="ACYL-COA DEHYDROGENASE FADE28"/>
    <property type="match status" value="1"/>
</dbReference>
<comment type="caution">
    <text evidence="9">The sequence shown here is derived from an EMBL/GenBank/DDBJ whole genome shotgun (WGS) entry which is preliminary data.</text>
</comment>
<dbReference type="Proteomes" id="UP000245754">
    <property type="component" value="Unassembled WGS sequence"/>
</dbReference>
<name>A0A316F0I5_9BURK</name>
<dbReference type="InterPro" id="IPR036250">
    <property type="entry name" value="AcylCo_DH-like_C"/>
</dbReference>
<dbReference type="Gene3D" id="1.10.540.10">
    <property type="entry name" value="Acyl-CoA dehydrogenase/oxidase, N-terminal domain"/>
    <property type="match status" value="1"/>
</dbReference>
<dbReference type="InterPro" id="IPR009075">
    <property type="entry name" value="AcylCo_DH/oxidase_C"/>
</dbReference>
<evidence type="ECO:0000256" key="3">
    <source>
        <dbReference type="ARBA" id="ARBA00022630"/>
    </source>
</evidence>
<dbReference type="InterPro" id="IPR006091">
    <property type="entry name" value="Acyl-CoA_Oxase/DH_mid-dom"/>
</dbReference>
<dbReference type="GO" id="GO:0003995">
    <property type="term" value="F:acyl-CoA dehydrogenase activity"/>
    <property type="evidence" value="ECO:0007669"/>
    <property type="project" value="TreeGrafter"/>
</dbReference>
<reference evidence="9 10" key="1">
    <citation type="submission" date="2018-05" db="EMBL/GenBank/DDBJ databases">
        <title>Genomic Encyclopedia of Type Strains, Phase IV (KMG-V): Genome sequencing to study the core and pangenomes of soil and plant-associated prokaryotes.</title>
        <authorList>
            <person name="Whitman W."/>
        </authorList>
    </citation>
    <scope>NUCLEOTIDE SEQUENCE [LARGE SCALE GENOMIC DNA]</scope>
    <source>
        <strain evidence="9 10">SLV-132</strain>
    </source>
</reference>
<evidence type="ECO:0000259" key="8">
    <source>
        <dbReference type="Pfam" id="PF02771"/>
    </source>
</evidence>
<dbReference type="CDD" id="cd00567">
    <property type="entry name" value="ACAD"/>
    <property type="match status" value="1"/>
</dbReference>
<dbReference type="AlphaFoldDB" id="A0A316F0I5"/>
<dbReference type="InterPro" id="IPR046373">
    <property type="entry name" value="Acyl-CoA_Oxase/DH_mid-dom_sf"/>
</dbReference>
<protein>
    <recommendedName>
        <fullName evidence="11">Alkylation response protein AidB-like acyl-CoA dehydrogenase</fullName>
    </recommendedName>
</protein>
<feature type="domain" description="Acyl-CoA dehydrogenase/oxidase C-terminal" evidence="6">
    <location>
        <begin position="220"/>
        <end position="368"/>
    </location>
</feature>
<keyword evidence="10" id="KW-1185">Reference proteome</keyword>
<dbReference type="Pfam" id="PF02770">
    <property type="entry name" value="Acyl-CoA_dh_M"/>
    <property type="match status" value="1"/>
</dbReference>
<feature type="domain" description="Acyl-CoA oxidase/dehydrogenase middle" evidence="7">
    <location>
        <begin position="118"/>
        <end position="210"/>
    </location>
</feature>
<dbReference type="PANTHER" id="PTHR43884">
    <property type="entry name" value="ACYL-COA DEHYDROGENASE"/>
    <property type="match status" value="1"/>
</dbReference>
<comment type="cofactor">
    <cofactor evidence="1">
        <name>FAD</name>
        <dbReference type="ChEBI" id="CHEBI:57692"/>
    </cofactor>
</comment>
<keyword evidence="3" id="KW-0285">Flavoprotein</keyword>
<dbReference type="SUPFAM" id="SSF56645">
    <property type="entry name" value="Acyl-CoA dehydrogenase NM domain-like"/>
    <property type="match status" value="1"/>
</dbReference>
<dbReference type="Pfam" id="PF02771">
    <property type="entry name" value="Acyl-CoA_dh_N"/>
    <property type="match status" value="1"/>
</dbReference>
<evidence type="ECO:0000259" key="7">
    <source>
        <dbReference type="Pfam" id="PF02770"/>
    </source>
</evidence>
<evidence type="ECO:0000256" key="1">
    <source>
        <dbReference type="ARBA" id="ARBA00001974"/>
    </source>
</evidence>
<keyword evidence="5" id="KW-0560">Oxidoreductase</keyword>
<dbReference type="Gene3D" id="1.20.140.10">
    <property type="entry name" value="Butyryl-CoA Dehydrogenase, subunit A, domain 3"/>
    <property type="match status" value="1"/>
</dbReference>
<evidence type="ECO:0000313" key="9">
    <source>
        <dbReference type="EMBL" id="PWK38006.1"/>
    </source>
</evidence>
<dbReference type="InterPro" id="IPR037069">
    <property type="entry name" value="AcylCoA_DH/ox_N_sf"/>
</dbReference>
<sequence length="376" mass="40464">MDFNLSDEQKQLADAVRRFVERSYDFESRRTAYRSDIGYSEQAWGALVELGLTALPVPEAQGGFSGTAVDMMVVQQELGRGLVIEPYFATVVAAYALKLAGGQEALLEQVAGGEVKLAVAFNEPEARYALNDVRVTAKVSGGEARLNGRKVVAIHGAQADKLVVSARTSGVNADTDGISLFVVDRRASGVEVRDYRTIDNLRAADIAFADAPAALIGAEGQGWEILEATADYAAVLLCAEAVGVIDTLNAATLEYAKTRQQFGSPIGRFQALQHRMVEMFMHAEQARSITLLAAGKFDEASAEERRRFVSAAKARVGQAARVVGQEAVQIHGGMGVTDELPAAHMFKRLTLINTTFGDVDHHIGRFARQASFLDAA</sequence>
<gene>
    <name evidence="9" type="ORF">C7419_1011893</name>
</gene>
<dbReference type="Pfam" id="PF00441">
    <property type="entry name" value="Acyl-CoA_dh_1"/>
    <property type="match status" value="1"/>
</dbReference>
<accession>A0A316F0I5</accession>
<evidence type="ECO:0000256" key="2">
    <source>
        <dbReference type="ARBA" id="ARBA00009347"/>
    </source>
</evidence>
<dbReference type="GO" id="GO:0050660">
    <property type="term" value="F:flavin adenine dinucleotide binding"/>
    <property type="evidence" value="ECO:0007669"/>
    <property type="project" value="InterPro"/>
</dbReference>
<dbReference type="InterPro" id="IPR013786">
    <property type="entry name" value="AcylCoA_DH/ox_N"/>
</dbReference>
<dbReference type="InterPro" id="IPR009100">
    <property type="entry name" value="AcylCoA_DH/oxidase_NM_dom_sf"/>
</dbReference>
<dbReference type="SUPFAM" id="SSF47203">
    <property type="entry name" value="Acyl-CoA dehydrogenase C-terminal domain-like"/>
    <property type="match status" value="1"/>
</dbReference>
<evidence type="ECO:0000256" key="4">
    <source>
        <dbReference type="ARBA" id="ARBA00022827"/>
    </source>
</evidence>
<organism evidence="9 10">
    <name type="scientific">Cupriavidus plantarum</name>
    <dbReference type="NCBI Taxonomy" id="942865"/>
    <lineage>
        <taxon>Bacteria</taxon>
        <taxon>Pseudomonadati</taxon>
        <taxon>Pseudomonadota</taxon>
        <taxon>Betaproteobacteria</taxon>
        <taxon>Burkholderiales</taxon>
        <taxon>Burkholderiaceae</taxon>
        <taxon>Cupriavidus</taxon>
    </lineage>
</organism>
<evidence type="ECO:0000256" key="5">
    <source>
        <dbReference type="ARBA" id="ARBA00023002"/>
    </source>
</evidence>
<dbReference type="Gene3D" id="2.40.110.10">
    <property type="entry name" value="Butyryl-CoA Dehydrogenase, subunit A, domain 2"/>
    <property type="match status" value="1"/>
</dbReference>
<dbReference type="RefSeq" id="WP_109581646.1">
    <property type="nucleotide sequence ID" value="NZ_QGGT01000001.1"/>
</dbReference>
<evidence type="ECO:0000259" key="6">
    <source>
        <dbReference type="Pfam" id="PF00441"/>
    </source>
</evidence>